<organism evidence="3 4">
    <name type="scientific">Mucilaginibacter robiniae</name>
    <dbReference type="NCBI Taxonomy" id="2728022"/>
    <lineage>
        <taxon>Bacteria</taxon>
        <taxon>Pseudomonadati</taxon>
        <taxon>Bacteroidota</taxon>
        <taxon>Sphingobacteriia</taxon>
        <taxon>Sphingobacteriales</taxon>
        <taxon>Sphingobacteriaceae</taxon>
        <taxon>Mucilaginibacter</taxon>
    </lineage>
</organism>
<reference evidence="3 4" key="1">
    <citation type="submission" date="2020-04" db="EMBL/GenBank/DDBJ databases">
        <title>Genome sequencing of novel species.</title>
        <authorList>
            <person name="Heo J."/>
            <person name="Kim S.-J."/>
            <person name="Kim J.-S."/>
            <person name="Hong S.-B."/>
            <person name="Kwon S.-W."/>
        </authorList>
    </citation>
    <scope>NUCLEOTIDE SEQUENCE [LARGE SCALE GENOMIC DNA]</scope>
    <source>
        <strain evidence="3 4">F39-2</strain>
    </source>
</reference>
<evidence type="ECO:0000313" key="4">
    <source>
        <dbReference type="Proteomes" id="UP000503278"/>
    </source>
</evidence>
<keyword evidence="4" id="KW-1185">Reference proteome</keyword>
<feature type="transmembrane region" description="Helical" evidence="1">
    <location>
        <begin position="57"/>
        <end position="76"/>
    </location>
</feature>
<gene>
    <name evidence="3" type="ORF">HH214_17140</name>
</gene>
<keyword evidence="1" id="KW-1133">Transmembrane helix</keyword>
<dbReference type="Proteomes" id="UP000503278">
    <property type="component" value="Chromosome"/>
</dbReference>
<dbReference type="KEGG" id="mrob:HH214_17140"/>
<evidence type="ECO:0000259" key="2">
    <source>
        <dbReference type="Pfam" id="PF18917"/>
    </source>
</evidence>
<dbReference type="EMBL" id="CP051682">
    <property type="protein sequence ID" value="QJD97475.1"/>
    <property type="molecule type" value="Genomic_DNA"/>
</dbReference>
<name>A0A7L5E2W8_9SPHI</name>
<feature type="transmembrane region" description="Helical" evidence="1">
    <location>
        <begin position="6"/>
        <end position="27"/>
    </location>
</feature>
<proteinExistence type="predicted"/>
<keyword evidence="1" id="KW-0472">Membrane</keyword>
<accession>A0A7L5E2W8</accession>
<evidence type="ECO:0000313" key="3">
    <source>
        <dbReference type="EMBL" id="QJD97475.1"/>
    </source>
</evidence>
<protein>
    <recommendedName>
        <fullName evidence="2">LiaI-LiaF-like transmembrane region domain-containing protein</fullName>
    </recommendedName>
</protein>
<feature type="transmembrane region" description="Helical" evidence="1">
    <location>
        <begin position="34"/>
        <end position="51"/>
    </location>
</feature>
<dbReference type="AlphaFoldDB" id="A0A7L5E2W8"/>
<sequence length="322" mass="35922">MKNDRIYSGIILVAIGAAFLLNNFGYINFHWSNLIHLWPVFLIIGGVNLLLANYHTVWASVIRVLVLVCGLGVILFGNFHYRFFNFPVYSYHFHSDDDDDNDDDSDRENVSANLSNNTYRQPYSNVVKLARLNITGGATSYTLSDTTADLFKASTREYNNAYNLEAHQDDSVQVLDFNMNKHHNGFTWDSNHSNSANIKLNSEPEWEIDVRGGAAKLNFDLTKFKIRTVRLNGGAASYTVKLANNLPVTNVNVSAGVSEIEINVPKSAACDIVTASGLSSTNFVGFNKVGDNHYATAGFSNNQNRIYINLHGGVSEFRVNRY</sequence>
<feature type="domain" description="LiaI-LiaF-like transmembrane region" evidence="2">
    <location>
        <begin position="8"/>
        <end position="50"/>
    </location>
</feature>
<keyword evidence="1" id="KW-0812">Transmembrane</keyword>
<dbReference type="RefSeq" id="WP_169609679.1">
    <property type="nucleotide sequence ID" value="NZ_CP051682.1"/>
</dbReference>
<evidence type="ECO:0000256" key="1">
    <source>
        <dbReference type="SAM" id="Phobius"/>
    </source>
</evidence>
<dbReference type="InterPro" id="IPR043726">
    <property type="entry name" value="LiaI-LiaF-like_TM1"/>
</dbReference>
<dbReference type="Pfam" id="PF18917">
    <property type="entry name" value="LiaI-LiaF-like_TM1"/>
    <property type="match status" value="1"/>
</dbReference>